<proteinExistence type="predicted"/>
<dbReference type="EMBL" id="BMAT01009224">
    <property type="protein sequence ID" value="GFS02045.1"/>
    <property type="molecule type" value="Genomic_DNA"/>
</dbReference>
<feature type="region of interest" description="Disordered" evidence="1">
    <location>
        <begin position="314"/>
        <end position="571"/>
    </location>
</feature>
<evidence type="ECO:0000313" key="2">
    <source>
        <dbReference type="EMBL" id="GFS02045.1"/>
    </source>
</evidence>
<feature type="compositionally biased region" description="Polar residues" evidence="1">
    <location>
        <begin position="115"/>
        <end position="135"/>
    </location>
</feature>
<feature type="compositionally biased region" description="Polar residues" evidence="1">
    <location>
        <begin position="163"/>
        <end position="172"/>
    </location>
</feature>
<feature type="compositionally biased region" description="Polar residues" evidence="1">
    <location>
        <begin position="439"/>
        <end position="454"/>
    </location>
</feature>
<sequence>MDIRDFLSYGLRPPERAPVTSSLVKNSSGDGGGYTICMNPRGHNSNSRSPERPGSLPTGRDVTRSARGQGRTETPPASKRSVNRTRREGGGVNSPAGNIPDASPTALLSPASSSVDGNINPSFSSGTISASNTSPVLEDVTKTSASDPCVASPAETDIGVTGPRNTRQNSLHSPHARGGLVRNPPVGKTRAGVYQPVSTQEDDAPTADPQNSDGSPPTHCANITFSLKEGQDGGVGGGPLRPFAQCASSSGNPSLDNRAGSETNLTLENASGVSDISDQNDGADDINAGDLGVLRDQSCFGLTQSDTSVCSAANQGREFSGQREYCPDDTEDHGDDFPAVLLKDGCDEESSNDLVSPNETDNSLAGEPQICITEAPEASNTEEASNCGNTQLHQSEPDSTATIDSDTSKLVSNSEFSQGIRDASSVNQPTDPNKIVPEASSNCEPSVQQHNHSMPDTGGSYVENTPDQGPLALANVDTPNTEPTNVTTPNADSKNVDIPNADSKNVDIPNSDSKNADTPKTDFANTDIPNTNSIDVDTPNNDSTNVNTPNSDSTNVDIIHANDSSPGKENQAYLDPVAELDESIGISPQTSSQKQNPVSCAAENNNTNEKSVYSARNGARKQALDSRNLPTKHSKQALDSRNLHAKHGKVNGTDGDL</sequence>
<feature type="compositionally biased region" description="Low complexity" evidence="1">
    <location>
        <begin position="478"/>
        <end position="490"/>
    </location>
</feature>
<protein>
    <submittedName>
        <fullName evidence="2">Cysteine/serine-rich nuclear protein 1-like</fullName>
    </submittedName>
</protein>
<feature type="compositionally biased region" description="Polar residues" evidence="1">
    <location>
        <begin position="208"/>
        <end position="225"/>
    </location>
</feature>
<feature type="region of interest" description="Disordered" evidence="1">
    <location>
        <begin position="583"/>
        <end position="657"/>
    </location>
</feature>
<feature type="compositionally biased region" description="Polar residues" evidence="1">
    <location>
        <begin position="19"/>
        <end position="28"/>
    </location>
</feature>
<name>A0AAV4HWI3_9GAST</name>
<dbReference type="Proteomes" id="UP000762676">
    <property type="component" value="Unassembled WGS sequence"/>
</dbReference>
<feature type="compositionally biased region" description="Polar residues" evidence="1">
    <location>
        <begin position="246"/>
        <end position="280"/>
    </location>
</feature>
<feature type="compositionally biased region" description="Polar residues" evidence="1">
    <location>
        <begin position="586"/>
        <end position="611"/>
    </location>
</feature>
<evidence type="ECO:0000313" key="3">
    <source>
        <dbReference type="Proteomes" id="UP000762676"/>
    </source>
</evidence>
<feature type="compositionally biased region" description="Polar residues" evidence="1">
    <location>
        <begin position="378"/>
        <end position="417"/>
    </location>
</feature>
<accession>A0AAV4HWI3</accession>
<organism evidence="2 3">
    <name type="scientific">Elysia marginata</name>
    <dbReference type="NCBI Taxonomy" id="1093978"/>
    <lineage>
        <taxon>Eukaryota</taxon>
        <taxon>Metazoa</taxon>
        <taxon>Spiralia</taxon>
        <taxon>Lophotrochozoa</taxon>
        <taxon>Mollusca</taxon>
        <taxon>Gastropoda</taxon>
        <taxon>Heterobranchia</taxon>
        <taxon>Euthyneura</taxon>
        <taxon>Panpulmonata</taxon>
        <taxon>Sacoglossa</taxon>
        <taxon>Placobranchoidea</taxon>
        <taxon>Plakobranchidae</taxon>
        <taxon>Elysia</taxon>
    </lineage>
</organism>
<feature type="compositionally biased region" description="Polar residues" evidence="1">
    <location>
        <begin position="521"/>
        <end position="568"/>
    </location>
</feature>
<keyword evidence="3" id="KW-1185">Reference proteome</keyword>
<feature type="region of interest" description="Disordered" evidence="1">
    <location>
        <begin position="1"/>
        <end position="282"/>
    </location>
</feature>
<comment type="caution">
    <text evidence="2">The sequence shown here is derived from an EMBL/GenBank/DDBJ whole genome shotgun (WGS) entry which is preliminary data.</text>
</comment>
<dbReference type="SUPFAM" id="SSF141571">
    <property type="entry name" value="Pentapeptide repeat-like"/>
    <property type="match status" value="1"/>
</dbReference>
<evidence type="ECO:0000256" key="1">
    <source>
        <dbReference type="SAM" id="MobiDB-lite"/>
    </source>
</evidence>
<dbReference type="AlphaFoldDB" id="A0AAV4HWI3"/>
<feature type="compositionally biased region" description="Low complexity" evidence="1">
    <location>
        <begin position="102"/>
        <end position="114"/>
    </location>
</feature>
<feature type="compositionally biased region" description="Polar residues" evidence="1">
    <location>
        <begin position="352"/>
        <end position="363"/>
    </location>
</feature>
<reference evidence="2 3" key="1">
    <citation type="journal article" date="2021" name="Elife">
        <title>Chloroplast acquisition without the gene transfer in kleptoplastic sea slugs, Plakobranchus ocellatus.</title>
        <authorList>
            <person name="Maeda T."/>
            <person name="Takahashi S."/>
            <person name="Yoshida T."/>
            <person name="Shimamura S."/>
            <person name="Takaki Y."/>
            <person name="Nagai Y."/>
            <person name="Toyoda A."/>
            <person name="Suzuki Y."/>
            <person name="Arimoto A."/>
            <person name="Ishii H."/>
            <person name="Satoh N."/>
            <person name="Nishiyama T."/>
            <person name="Hasebe M."/>
            <person name="Maruyama T."/>
            <person name="Minagawa J."/>
            <person name="Obokata J."/>
            <person name="Shigenobu S."/>
        </authorList>
    </citation>
    <scope>NUCLEOTIDE SEQUENCE [LARGE SCALE GENOMIC DNA]</scope>
</reference>
<gene>
    <name evidence="2" type="ORF">ElyMa_004597000</name>
</gene>